<dbReference type="RefSeq" id="WP_311618247.1">
    <property type="nucleotide sequence ID" value="NZ_JAVREV010000007.1"/>
</dbReference>
<dbReference type="InterPro" id="IPR001647">
    <property type="entry name" value="HTH_TetR"/>
</dbReference>
<dbReference type="EMBL" id="JAVREV010000007">
    <property type="protein sequence ID" value="MDT0443951.1"/>
    <property type="molecule type" value="Genomic_DNA"/>
</dbReference>
<evidence type="ECO:0000313" key="7">
    <source>
        <dbReference type="Proteomes" id="UP001183615"/>
    </source>
</evidence>
<name>A0ABU2S4N7_9ACTN</name>
<evidence type="ECO:0000256" key="1">
    <source>
        <dbReference type="ARBA" id="ARBA00023015"/>
    </source>
</evidence>
<keyword evidence="7" id="KW-1185">Reference proteome</keyword>
<keyword evidence="2 4" id="KW-0238">DNA-binding</keyword>
<dbReference type="SUPFAM" id="SSF48498">
    <property type="entry name" value="Tetracyclin repressor-like, C-terminal domain"/>
    <property type="match status" value="1"/>
</dbReference>
<keyword evidence="3" id="KW-0804">Transcription</keyword>
<feature type="domain" description="HTH tetR-type" evidence="5">
    <location>
        <begin position="20"/>
        <end position="80"/>
    </location>
</feature>
<protein>
    <submittedName>
        <fullName evidence="6">TetR/AcrR family transcriptional regulator</fullName>
    </submittedName>
</protein>
<dbReference type="Gene3D" id="1.10.357.10">
    <property type="entry name" value="Tetracycline Repressor, domain 2"/>
    <property type="match status" value="1"/>
</dbReference>
<dbReference type="PANTHER" id="PTHR30055:SF151">
    <property type="entry name" value="TRANSCRIPTIONAL REGULATORY PROTEIN"/>
    <property type="match status" value="1"/>
</dbReference>
<evidence type="ECO:0000256" key="4">
    <source>
        <dbReference type="PROSITE-ProRule" id="PRU00335"/>
    </source>
</evidence>
<dbReference type="InterPro" id="IPR004111">
    <property type="entry name" value="Repressor_TetR_C"/>
</dbReference>
<dbReference type="SUPFAM" id="SSF46689">
    <property type="entry name" value="Homeodomain-like"/>
    <property type="match status" value="1"/>
</dbReference>
<comment type="caution">
    <text evidence="6">The sequence shown here is derived from an EMBL/GenBank/DDBJ whole genome shotgun (WGS) entry which is preliminary data.</text>
</comment>
<organism evidence="6 7">
    <name type="scientific">Streptomyces johnsoniae</name>
    <dbReference type="NCBI Taxonomy" id="3075532"/>
    <lineage>
        <taxon>Bacteria</taxon>
        <taxon>Bacillati</taxon>
        <taxon>Actinomycetota</taxon>
        <taxon>Actinomycetes</taxon>
        <taxon>Kitasatosporales</taxon>
        <taxon>Streptomycetaceae</taxon>
        <taxon>Streptomyces</taxon>
    </lineage>
</organism>
<dbReference type="InterPro" id="IPR036271">
    <property type="entry name" value="Tet_transcr_reg_TetR-rel_C_sf"/>
</dbReference>
<sequence length="254" mass="27755">MSSDLPPSRRRPTHRKGRATLTRESVGRAALDFLGDHRPAELTMRSLAAALGVSPRALYNYVEDRRDLITVAAEIFEADWRLPPLDPAPGRWPESLRAMCRDLRAHYRRHPGMTTLALAENVTAARHPVMLRNVDALIGFFAGLGLPLPDAYRACMESIRLVVGFVEFQDSPYDRPPAHLGPADTAPLPPWLTPDGADELPHLSRLAADMPDGTGSPDEFFEFSLDVLVGGIAARLPDAEPDAGPDAEGGQWSP</sequence>
<evidence type="ECO:0000313" key="6">
    <source>
        <dbReference type="EMBL" id="MDT0443951.1"/>
    </source>
</evidence>
<evidence type="ECO:0000259" key="5">
    <source>
        <dbReference type="PROSITE" id="PS50977"/>
    </source>
</evidence>
<dbReference type="Gene3D" id="1.10.10.60">
    <property type="entry name" value="Homeodomain-like"/>
    <property type="match status" value="1"/>
</dbReference>
<evidence type="ECO:0000256" key="3">
    <source>
        <dbReference type="ARBA" id="ARBA00023163"/>
    </source>
</evidence>
<dbReference type="Pfam" id="PF02909">
    <property type="entry name" value="TetR_C_1"/>
    <property type="match status" value="1"/>
</dbReference>
<keyword evidence="1" id="KW-0805">Transcription regulation</keyword>
<dbReference type="PROSITE" id="PS50977">
    <property type="entry name" value="HTH_TETR_2"/>
    <property type="match status" value="1"/>
</dbReference>
<reference evidence="7" key="1">
    <citation type="submission" date="2023-07" db="EMBL/GenBank/DDBJ databases">
        <title>30 novel species of actinomycetes from the DSMZ collection.</title>
        <authorList>
            <person name="Nouioui I."/>
        </authorList>
    </citation>
    <scope>NUCLEOTIDE SEQUENCE [LARGE SCALE GENOMIC DNA]</scope>
    <source>
        <strain evidence="7">DSM 41886</strain>
    </source>
</reference>
<accession>A0ABU2S4N7</accession>
<feature type="DNA-binding region" description="H-T-H motif" evidence="4">
    <location>
        <begin position="43"/>
        <end position="62"/>
    </location>
</feature>
<dbReference type="PANTHER" id="PTHR30055">
    <property type="entry name" value="HTH-TYPE TRANSCRIPTIONAL REGULATOR RUTR"/>
    <property type="match status" value="1"/>
</dbReference>
<gene>
    <name evidence="6" type="ORF">RM779_15315</name>
</gene>
<dbReference type="InterPro" id="IPR050109">
    <property type="entry name" value="HTH-type_TetR-like_transc_reg"/>
</dbReference>
<dbReference type="InterPro" id="IPR009057">
    <property type="entry name" value="Homeodomain-like_sf"/>
</dbReference>
<proteinExistence type="predicted"/>
<dbReference type="Proteomes" id="UP001183615">
    <property type="component" value="Unassembled WGS sequence"/>
</dbReference>
<evidence type="ECO:0000256" key="2">
    <source>
        <dbReference type="ARBA" id="ARBA00023125"/>
    </source>
</evidence>